<dbReference type="EMBL" id="CP001843">
    <property type="protein sequence ID" value="AEF86129.1"/>
    <property type="molecule type" value="Genomic_DNA"/>
</dbReference>
<reference evidence="1 2" key="2">
    <citation type="journal article" date="2011" name="ISME J.">
        <title>RNA-seq reveals cooperative metabolic interactions between two termite-gut spirochete species in co-culture.</title>
        <authorList>
            <person name="Rosenthal A.Z."/>
            <person name="Matson E.G."/>
            <person name="Eldar A."/>
            <person name="Leadbetter J.R."/>
        </authorList>
    </citation>
    <scope>NUCLEOTIDE SEQUENCE [LARGE SCALE GENOMIC DNA]</scope>
    <source>
        <strain evidence="2">ATCC BAA-887 / DSM 12427 / ZAS-2</strain>
    </source>
</reference>
<gene>
    <name evidence="1" type="ordered locus">TREPR_2882</name>
</gene>
<dbReference type="KEGG" id="tpi:TREPR_2882"/>
<reference evidence="2" key="1">
    <citation type="submission" date="2009-12" db="EMBL/GenBank/DDBJ databases">
        <title>Complete sequence of Treponema primitia strain ZAS-2.</title>
        <authorList>
            <person name="Tetu S.G."/>
            <person name="Matson E."/>
            <person name="Ren Q."/>
            <person name="Seshadri R."/>
            <person name="Elbourne L."/>
            <person name="Hassan K.A."/>
            <person name="Durkin A."/>
            <person name="Radune D."/>
            <person name="Mohamoud Y."/>
            <person name="Shay R."/>
            <person name="Jin S."/>
            <person name="Zhang X."/>
            <person name="Lucey K."/>
            <person name="Ballor N.R."/>
            <person name="Ottesen E."/>
            <person name="Rosenthal R."/>
            <person name="Allen A."/>
            <person name="Leadbetter J.R."/>
            <person name="Paulsen I.T."/>
        </authorList>
    </citation>
    <scope>NUCLEOTIDE SEQUENCE [LARGE SCALE GENOMIC DNA]</scope>
    <source>
        <strain evidence="2">ATCC BAA-887 / DSM 12427 / ZAS-2</strain>
    </source>
</reference>
<dbReference type="STRING" id="545694.TREPR_2882"/>
<evidence type="ECO:0000313" key="2">
    <source>
        <dbReference type="Proteomes" id="UP000009223"/>
    </source>
</evidence>
<keyword evidence="2" id="KW-1185">Reference proteome</keyword>
<dbReference type="SUPFAM" id="SSF52833">
    <property type="entry name" value="Thioredoxin-like"/>
    <property type="match status" value="1"/>
</dbReference>
<dbReference type="Proteomes" id="UP000009223">
    <property type="component" value="Chromosome"/>
</dbReference>
<dbReference type="OrthoDB" id="9800692at2"/>
<dbReference type="Gene3D" id="3.40.30.10">
    <property type="entry name" value="Glutaredoxin"/>
    <property type="match status" value="1"/>
</dbReference>
<dbReference type="AlphaFoldDB" id="F5YPB1"/>
<sequence length="102" mass="10904">MTKPKHHVFVCGSFRANGTPQGVCSKGGSMQLMQYLEEELADKGLVDVSVSSTGCLKVCDRGPALVVYPENWWFGHIDSEEAIDAVIGSIESGTPAADYVIA</sequence>
<evidence type="ECO:0000313" key="1">
    <source>
        <dbReference type="EMBL" id="AEF86129.1"/>
    </source>
</evidence>
<name>F5YPB1_TREPZ</name>
<accession>F5YPB1</accession>
<proteinExistence type="predicted"/>
<dbReference type="HOGENOM" id="CLU_126515_1_0_12"/>
<dbReference type="eggNOG" id="COG3411">
    <property type="taxonomic scope" value="Bacteria"/>
</dbReference>
<organism evidence="1 2">
    <name type="scientific">Treponema primitia (strain ATCC BAA-887 / DSM 12427 / ZAS-2)</name>
    <dbReference type="NCBI Taxonomy" id="545694"/>
    <lineage>
        <taxon>Bacteria</taxon>
        <taxon>Pseudomonadati</taxon>
        <taxon>Spirochaetota</taxon>
        <taxon>Spirochaetia</taxon>
        <taxon>Spirochaetales</taxon>
        <taxon>Treponemataceae</taxon>
        <taxon>Treponema</taxon>
    </lineage>
</organism>
<dbReference type="CDD" id="cd02980">
    <property type="entry name" value="TRX_Fd_family"/>
    <property type="match status" value="1"/>
</dbReference>
<dbReference type="RefSeq" id="WP_015707362.1">
    <property type="nucleotide sequence ID" value="NC_015578.1"/>
</dbReference>
<dbReference type="InterPro" id="IPR036249">
    <property type="entry name" value="Thioredoxin-like_sf"/>
</dbReference>
<protein>
    <submittedName>
        <fullName evidence="1">Ferredoxin, 2Fe-2S (2FeCpFd)</fullName>
    </submittedName>
</protein>